<dbReference type="PANTHER" id="PTHR43084:SF7">
    <property type="entry name" value="BETA-LACTAMASE DOMAIN PROTEIN"/>
    <property type="match status" value="1"/>
</dbReference>
<proteinExistence type="predicted"/>
<dbReference type="PROSITE" id="PS50206">
    <property type="entry name" value="RHODANESE_3"/>
    <property type="match status" value="1"/>
</dbReference>
<dbReference type="GO" id="GO:0050313">
    <property type="term" value="F:sulfur dioxygenase activity"/>
    <property type="evidence" value="ECO:0007669"/>
    <property type="project" value="InterPro"/>
</dbReference>
<dbReference type="Pfam" id="PF00581">
    <property type="entry name" value="Rhodanese"/>
    <property type="match status" value="1"/>
</dbReference>
<dbReference type="GO" id="GO:0006749">
    <property type="term" value="P:glutathione metabolic process"/>
    <property type="evidence" value="ECO:0007669"/>
    <property type="project" value="InterPro"/>
</dbReference>
<dbReference type="InterPro" id="IPR036873">
    <property type="entry name" value="Rhodanese-like_dom_sf"/>
</dbReference>
<keyword evidence="3" id="KW-1185">Reference proteome</keyword>
<dbReference type="SUPFAM" id="SSF56281">
    <property type="entry name" value="Metallo-hydrolase/oxidoreductase"/>
    <property type="match status" value="1"/>
</dbReference>
<sequence>MKGYTPEELFDRLVTKENFLLLDVRNETEFGRFKVEGPYPFDMMNLPYMDFMEWEDESVKKVPDTKPISIVCAKEGSAKYVGEILVNHGFKDVEYLMGGIKSWGNMLTPVLINKEDNYEFYQFIRPGKASCSYGLVCGKEMMVFDPAKNISAYQEFAEKAGAVIIKTFETHRQADYISGSFGLNQKTGADILASEHDFGPAKFAYTPVKDQDVYRFSNNGPQVKAIHTPGHTPGSTCYLIDEKYLVSGDTVFIHSIGRPDLGGQAEDWAKLLFNTIQNKVLKWDDETIILPGHYMDWKEADNRLAFAASIGKIKEINAGIYNINDEKKFIEYIKENMRPQPEEYAKIREINANLAQADDETLDILDLGKNECAASAS</sequence>
<dbReference type="InterPro" id="IPR036866">
    <property type="entry name" value="RibonucZ/Hydroxyglut_hydro"/>
</dbReference>
<protein>
    <submittedName>
        <fullName evidence="2">Beta-lactamase domain protein</fullName>
    </submittedName>
</protein>
<dbReference type="GO" id="GO:0070813">
    <property type="term" value="P:hydrogen sulfide metabolic process"/>
    <property type="evidence" value="ECO:0007669"/>
    <property type="project" value="TreeGrafter"/>
</dbReference>
<feature type="domain" description="Rhodanese" evidence="1">
    <location>
        <begin position="15"/>
        <end position="112"/>
    </location>
</feature>
<gene>
    <name evidence="2" type="ORF">dnl_49440</name>
</gene>
<dbReference type="InterPro" id="IPR044528">
    <property type="entry name" value="POD-like_MBL-fold"/>
</dbReference>
<dbReference type="PANTHER" id="PTHR43084">
    <property type="entry name" value="PERSULFIDE DIOXYGENASE ETHE1"/>
    <property type="match status" value="1"/>
</dbReference>
<reference evidence="2" key="1">
    <citation type="journal article" date="2021" name="Microb. Physiol.">
        <title>Proteogenomic Insights into the Physiology of Marine, Sulfate-Reducing, Filamentous Desulfonema limicola and Desulfonema magnum.</title>
        <authorList>
            <person name="Schnaars V."/>
            <person name="Wohlbrand L."/>
            <person name="Scheve S."/>
            <person name="Hinrichs C."/>
            <person name="Reinhardt R."/>
            <person name="Rabus R."/>
        </authorList>
    </citation>
    <scope>NUCLEOTIDE SEQUENCE</scope>
    <source>
        <strain evidence="2">5ac10</strain>
    </source>
</reference>
<dbReference type="CDD" id="cd07724">
    <property type="entry name" value="POD-like_MBL-fold"/>
    <property type="match status" value="1"/>
</dbReference>
<dbReference type="InterPro" id="IPR001763">
    <property type="entry name" value="Rhodanese-like_dom"/>
</dbReference>
<evidence type="ECO:0000259" key="1">
    <source>
        <dbReference type="PROSITE" id="PS50206"/>
    </source>
</evidence>
<dbReference type="AlphaFoldDB" id="A0A975BBW3"/>
<evidence type="ECO:0000313" key="2">
    <source>
        <dbReference type="EMBL" id="QTA82567.1"/>
    </source>
</evidence>
<dbReference type="InterPro" id="IPR001279">
    <property type="entry name" value="Metallo-B-lactamas"/>
</dbReference>
<name>A0A975BBW3_9BACT</name>
<dbReference type="Pfam" id="PF00753">
    <property type="entry name" value="Lactamase_B"/>
    <property type="match status" value="1"/>
</dbReference>
<evidence type="ECO:0000313" key="3">
    <source>
        <dbReference type="Proteomes" id="UP000663720"/>
    </source>
</evidence>
<accession>A0A975BBW3</accession>
<dbReference type="SMART" id="SM00450">
    <property type="entry name" value="RHOD"/>
    <property type="match status" value="1"/>
</dbReference>
<dbReference type="Gene3D" id="3.60.15.10">
    <property type="entry name" value="Ribonuclease Z/Hydroxyacylglutathione hydrolase-like"/>
    <property type="match status" value="1"/>
</dbReference>
<dbReference type="EMBL" id="CP061799">
    <property type="protein sequence ID" value="QTA82567.1"/>
    <property type="molecule type" value="Genomic_DNA"/>
</dbReference>
<dbReference type="Gene3D" id="3.40.250.10">
    <property type="entry name" value="Rhodanese-like domain"/>
    <property type="match status" value="1"/>
</dbReference>
<organism evidence="2 3">
    <name type="scientific">Desulfonema limicola</name>
    <dbReference type="NCBI Taxonomy" id="45656"/>
    <lineage>
        <taxon>Bacteria</taxon>
        <taxon>Pseudomonadati</taxon>
        <taxon>Thermodesulfobacteriota</taxon>
        <taxon>Desulfobacteria</taxon>
        <taxon>Desulfobacterales</taxon>
        <taxon>Desulfococcaceae</taxon>
        <taxon>Desulfonema</taxon>
    </lineage>
</organism>
<dbReference type="InterPro" id="IPR051682">
    <property type="entry name" value="Mito_Persulfide_Diox"/>
</dbReference>
<dbReference type="SMART" id="SM00849">
    <property type="entry name" value="Lactamase_B"/>
    <property type="match status" value="1"/>
</dbReference>
<dbReference type="SUPFAM" id="SSF52821">
    <property type="entry name" value="Rhodanese/Cell cycle control phosphatase"/>
    <property type="match status" value="1"/>
</dbReference>
<dbReference type="KEGG" id="dli:dnl_49440"/>
<dbReference type="Proteomes" id="UP000663720">
    <property type="component" value="Chromosome"/>
</dbReference>
<dbReference type="RefSeq" id="WP_207688480.1">
    <property type="nucleotide sequence ID" value="NZ_CP061799.1"/>
</dbReference>